<keyword evidence="1" id="KW-1133">Transmembrane helix</keyword>
<evidence type="ECO:0000313" key="2">
    <source>
        <dbReference type="EMBL" id="AIE86975.1"/>
    </source>
</evidence>
<keyword evidence="1" id="KW-0812">Transmembrane</keyword>
<dbReference type="EMBL" id="CP007139">
    <property type="protein sequence ID" value="AIE86975.1"/>
    <property type="molecule type" value="Genomic_DNA"/>
</dbReference>
<name>A0A068NW19_FIMGI</name>
<feature type="transmembrane region" description="Helical" evidence="1">
    <location>
        <begin position="256"/>
        <end position="277"/>
    </location>
</feature>
<sequence>MQMKEKSRWASLVSGFRNAGEEALPRRGIILSLVLIVLLGFSLFVLGLETPATSALEKEALKSHLDVLRATEAQVPTEKLVAAAQKKSDEVRSKLDAAKSTALAAKDTAAKTAAGQEVAKLKKEFQGATDNLEPLQRTLTEQRQTMERLTALANKKGRELNDVRYPLDTTGPLWMALLVGLLALLEAWVVLWLAGMKSGHDKNFFRSFAMGEDGEVSTSKFQAMLWMLAVVFAYFSLLALRVRFEIWGSGVPGLPTSLATALGLGTGTAVVSKYIAVGKSAGGRSWKRLHGHRPADTNRGGTPSSRHGTWVGLVRDEFGRLDVAKVFLLFWTVTALGVFLATVISQLHRIGFEAARLGQIDPLSTTFQEQFRGFKASFGLPDIEGGLTALVGLGQTLYLGSKLGSSETIRIVGVHPAVVRAGEKVTLTTSTLPTGICTSLSGGTHDQEIVQAIFDGVPVEISCLDAANGKFSFLVPVDPKRQEYRKKVDVSLQFEGVALQAVPMGVETSVQKGFHPGQVNLVGISPSAAKEGDEVSVRITAIPDAFTELIRGNESGFVEVLVGGIPSPECKVGKDTVTFKVPSKLQIPPPNPAAALIGAAPPVPAYDVVLRLFGGDAGNKLTLAVAPATPT</sequence>
<protein>
    <submittedName>
        <fullName evidence="2">Uncharacterized protein</fullName>
    </submittedName>
</protein>
<evidence type="ECO:0000256" key="1">
    <source>
        <dbReference type="SAM" id="Phobius"/>
    </source>
</evidence>
<keyword evidence="1" id="KW-0472">Membrane</keyword>
<feature type="transmembrane region" description="Helical" evidence="1">
    <location>
        <begin position="29"/>
        <end position="48"/>
    </location>
</feature>
<dbReference type="HOGENOM" id="CLU_433299_0_0_0"/>
<gene>
    <name evidence="2" type="ORF">OP10G_3607</name>
</gene>
<evidence type="ECO:0000313" key="3">
    <source>
        <dbReference type="Proteomes" id="UP000027982"/>
    </source>
</evidence>
<feature type="transmembrane region" description="Helical" evidence="1">
    <location>
        <begin position="326"/>
        <end position="347"/>
    </location>
</feature>
<dbReference type="KEGG" id="fgi:OP10G_3607"/>
<keyword evidence="3" id="KW-1185">Reference proteome</keyword>
<dbReference type="AlphaFoldDB" id="A0A068NW19"/>
<proteinExistence type="predicted"/>
<dbReference type="STRING" id="661478.OP10G_3607"/>
<feature type="transmembrane region" description="Helical" evidence="1">
    <location>
        <begin position="173"/>
        <end position="194"/>
    </location>
</feature>
<feature type="transmembrane region" description="Helical" evidence="1">
    <location>
        <begin position="225"/>
        <end position="244"/>
    </location>
</feature>
<organism evidence="2 3">
    <name type="scientific">Fimbriimonas ginsengisoli Gsoil 348</name>
    <dbReference type="NCBI Taxonomy" id="661478"/>
    <lineage>
        <taxon>Bacteria</taxon>
        <taxon>Bacillati</taxon>
        <taxon>Armatimonadota</taxon>
        <taxon>Fimbriimonadia</taxon>
        <taxon>Fimbriimonadales</taxon>
        <taxon>Fimbriimonadaceae</taxon>
        <taxon>Fimbriimonas</taxon>
    </lineage>
</organism>
<dbReference type="Proteomes" id="UP000027982">
    <property type="component" value="Chromosome"/>
</dbReference>
<reference evidence="2 3" key="1">
    <citation type="journal article" date="2014" name="PLoS ONE">
        <title>The first complete genome sequence of the class fimbriimonadia in the phylum armatimonadetes.</title>
        <authorList>
            <person name="Hu Z.Y."/>
            <person name="Wang Y.Z."/>
            <person name="Im W.T."/>
            <person name="Wang S.Y."/>
            <person name="Zhao G.P."/>
            <person name="Zheng H.J."/>
            <person name="Quan Z.X."/>
        </authorList>
    </citation>
    <scope>NUCLEOTIDE SEQUENCE [LARGE SCALE GENOMIC DNA]</scope>
    <source>
        <strain evidence="2">Gsoil 348</strain>
    </source>
</reference>
<accession>A0A068NW19</accession>